<dbReference type="EMBL" id="CP047289">
    <property type="protein sequence ID" value="QUS34799.1"/>
    <property type="molecule type" value="Genomic_DNA"/>
</dbReference>
<comment type="similarity">
    <text evidence="3">Belongs to the HAD-like hydrolase superfamily. CbbY/CbbZ/Gph/YieH family.</text>
</comment>
<dbReference type="Proteomes" id="UP000679284">
    <property type="component" value="Chromosome"/>
</dbReference>
<dbReference type="NCBIfam" id="TIGR01549">
    <property type="entry name" value="HAD-SF-IA-v1"/>
    <property type="match status" value="1"/>
</dbReference>
<dbReference type="Pfam" id="PF00702">
    <property type="entry name" value="Hydrolase"/>
    <property type="match status" value="1"/>
</dbReference>
<dbReference type="Gene3D" id="3.40.50.1000">
    <property type="entry name" value="HAD superfamily/HAD-like"/>
    <property type="match status" value="1"/>
</dbReference>
<proteinExistence type="inferred from homology"/>
<dbReference type="InterPro" id="IPR006439">
    <property type="entry name" value="HAD-SF_hydro_IA"/>
</dbReference>
<evidence type="ECO:0000313" key="5">
    <source>
        <dbReference type="EMBL" id="QUS34799.1"/>
    </source>
</evidence>
<dbReference type="InterPro" id="IPR050155">
    <property type="entry name" value="HAD-like_hydrolase_sf"/>
</dbReference>
<dbReference type="Gene3D" id="1.10.150.240">
    <property type="entry name" value="Putative phosphatase, domain 2"/>
    <property type="match status" value="1"/>
</dbReference>
<dbReference type="GO" id="GO:0005829">
    <property type="term" value="C:cytosol"/>
    <property type="evidence" value="ECO:0007669"/>
    <property type="project" value="TreeGrafter"/>
</dbReference>
<sequence>MIRGVVFDKDGTLFDFHASWGDWAAGFLSALSDDPGDLAQAIGFDLATRRFAPDSPAIAGTPEGIAARLLPHLPGRTMPDLVAQMNHLAAEAPMVPAADLPTLLEVLAGRGLRLGVATNDAAAPARRHLSEHGILGRFDFVAGFDSGHGAKPGPGQLLAFCRAVGLDPAEVAMVGDSAHDLQAGRAAGMLCVGVLTGPARRDDLLPLADAVLDDIGGLPDWLDGL</sequence>
<dbReference type="KEGG" id="fap:GR316_00055"/>
<evidence type="ECO:0000256" key="3">
    <source>
        <dbReference type="ARBA" id="ARBA00006171"/>
    </source>
</evidence>
<accession>A0A8J8SJX5</accession>
<organism evidence="5 6">
    <name type="scientific">Falsirhodobacter algicola</name>
    <dbReference type="NCBI Taxonomy" id="2692330"/>
    <lineage>
        <taxon>Bacteria</taxon>
        <taxon>Pseudomonadati</taxon>
        <taxon>Pseudomonadota</taxon>
        <taxon>Alphaproteobacteria</taxon>
        <taxon>Rhodobacterales</taxon>
        <taxon>Paracoccaceae</taxon>
        <taxon>Falsirhodobacter</taxon>
    </lineage>
</organism>
<evidence type="ECO:0000313" key="6">
    <source>
        <dbReference type="Proteomes" id="UP000679284"/>
    </source>
</evidence>
<protein>
    <recommendedName>
        <fullName evidence="4">phosphoglycolate phosphatase</fullName>
        <ecNumber evidence="4">3.1.3.18</ecNumber>
    </recommendedName>
</protein>
<dbReference type="EC" id="3.1.3.18" evidence="4"/>
<dbReference type="SFLD" id="SFLDG01129">
    <property type="entry name" value="C1.5:_HAD__Beta-PGM__Phosphata"/>
    <property type="match status" value="1"/>
</dbReference>
<dbReference type="GO" id="GO:0006281">
    <property type="term" value="P:DNA repair"/>
    <property type="evidence" value="ECO:0007669"/>
    <property type="project" value="TreeGrafter"/>
</dbReference>
<dbReference type="RefSeq" id="WP_211784047.1">
    <property type="nucleotide sequence ID" value="NZ_CP047289.1"/>
</dbReference>
<comment type="pathway">
    <text evidence="2">Organic acid metabolism; glycolate biosynthesis; glycolate from 2-phosphoglycolate: step 1/1.</text>
</comment>
<dbReference type="InterPro" id="IPR023198">
    <property type="entry name" value="PGP-like_dom2"/>
</dbReference>
<evidence type="ECO:0000256" key="4">
    <source>
        <dbReference type="ARBA" id="ARBA00013078"/>
    </source>
</evidence>
<dbReference type="PANTHER" id="PTHR43434:SF1">
    <property type="entry name" value="PHOSPHOGLYCOLATE PHOSPHATASE"/>
    <property type="match status" value="1"/>
</dbReference>
<evidence type="ECO:0000256" key="2">
    <source>
        <dbReference type="ARBA" id="ARBA00004818"/>
    </source>
</evidence>
<dbReference type="AlphaFoldDB" id="A0A8J8SJX5"/>
<keyword evidence="5" id="KW-0378">Hydrolase</keyword>
<name>A0A8J8SJX5_9RHOB</name>
<keyword evidence="6" id="KW-1185">Reference proteome</keyword>
<reference evidence="5" key="1">
    <citation type="submission" date="2020-01" db="EMBL/GenBank/DDBJ databases">
        <authorList>
            <person name="Yang Y."/>
            <person name="Kwon Y.M."/>
        </authorList>
    </citation>
    <scope>NUCLEOTIDE SEQUENCE</scope>
    <source>
        <strain evidence="5">PG104</strain>
    </source>
</reference>
<comment type="catalytic activity">
    <reaction evidence="1">
        <text>2-phosphoglycolate + H2O = glycolate + phosphate</text>
        <dbReference type="Rhea" id="RHEA:14369"/>
        <dbReference type="ChEBI" id="CHEBI:15377"/>
        <dbReference type="ChEBI" id="CHEBI:29805"/>
        <dbReference type="ChEBI" id="CHEBI:43474"/>
        <dbReference type="ChEBI" id="CHEBI:58033"/>
        <dbReference type="EC" id="3.1.3.18"/>
    </reaction>
</comment>
<evidence type="ECO:0000256" key="1">
    <source>
        <dbReference type="ARBA" id="ARBA00000830"/>
    </source>
</evidence>
<dbReference type="SUPFAM" id="SSF56784">
    <property type="entry name" value="HAD-like"/>
    <property type="match status" value="1"/>
</dbReference>
<dbReference type="InterPro" id="IPR036412">
    <property type="entry name" value="HAD-like_sf"/>
</dbReference>
<dbReference type="InterPro" id="IPR023214">
    <property type="entry name" value="HAD_sf"/>
</dbReference>
<dbReference type="SFLD" id="SFLDS00003">
    <property type="entry name" value="Haloacid_Dehalogenase"/>
    <property type="match status" value="1"/>
</dbReference>
<dbReference type="GO" id="GO:0008967">
    <property type="term" value="F:phosphoglycolate phosphatase activity"/>
    <property type="evidence" value="ECO:0007669"/>
    <property type="project" value="UniProtKB-EC"/>
</dbReference>
<dbReference type="PANTHER" id="PTHR43434">
    <property type="entry name" value="PHOSPHOGLYCOLATE PHOSPHATASE"/>
    <property type="match status" value="1"/>
</dbReference>
<gene>
    <name evidence="5" type="ORF">GR316_00055</name>
</gene>